<keyword evidence="4 6" id="KW-1133">Transmembrane helix</keyword>
<feature type="transmembrane region" description="Helical" evidence="6">
    <location>
        <begin position="12"/>
        <end position="31"/>
    </location>
</feature>
<evidence type="ECO:0000256" key="5">
    <source>
        <dbReference type="ARBA" id="ARBA00023136"/>
    </source>
</evidence>
<dbReference type="HOGENOM" id="CLU_113736_2_1_0"/>
<name>U7V861_9FUSO</name>
<evidence type="ECO:0000313" key="7">
    <source>
        <dbReference type="EMBL" id="ERT67671.1"/>
    </source>
</evidence>
<comment type="caution">
    <text evidence="7">The sequence shown here is derived from an EMBL/GenBank/DDBJ whole genome shotgun (WGS) entry which is preliminary data.</text>
</comment>
<feature type="transmembrane region" description="Helical" evidence="6">
    <location>
        <begin position="37"/>
        <end position="58"/>
    </location>
</feature>
<keyword evidence="8" id="KW-1185">Reference proteome</keyword>
<evidence type="ECO:0000256" key="3">
    <source>
        <dbReference type="ARBA" id="ARBA00022692"/>
    </source>
</evidence>
<evidence type="ECO:0000256" key="6">
    <source>
        <dbReference type="SAM" id="Phobius"/>
    </source>
</evidence>
<feature type="transmembrane region" description="Helical" evidence="6">
    <location>
        <begin position="102"/>
        <end position="125"/>
    </location>
</feature>
<dbReference type="Proteomes" id="UP000017081">
    <property type="component" value="Unassembled WGS sequence"/>
</dbReference>
<proteinExistence type="predicted"/>
<dbReference type="PANTHER" id="PTHR33931:SF5">
    <property type="entry name" value="UPF0299 MEMBRANE PROTEIN YOHJ"/>
    <property type="match status" value="1"/>
</dbReference>
<dbReference type="eggNOG" id="COG1380">
    <property type="taxonomic scope" value="Bacteria"/>
</dbReference>
<accession>U7V861</accession>
<dbReference type="PANTHER" id="PTHR33931">
    <property type="entry name" value="HOLIN-LIKE PROTEIN CIDA-RELATED"/>
    <property type="match status" value="1"/>
</dbReference>
<evidence type="ECO:0000256" key="1">
    <source>
        <dbReference type="ARBA" id="ARBA00004651"/>
    </source>
</evidence>
<sequence length="129" mass="14755">MEHLFNLLYNRTGGFILLYEFLIILSINYLGVILEKIFHLPTPGTVNGLILLFIFLSLKIVKLNSIKNVGEFFIANMIITFIPPSVKLLDVIDILKTDFFKLIFLLILTTLITMVVTALCVDFMMRGKK</sequence>
<dbReference type="GO" id="GO:0005886">
    <property type="term" value="C:plasma membrane"/>
    <property type="evidence" value="ECO:0007669"/>
    <property type="project" value="UniProtKB-SubCell"/>
</dbReference>
<keyword evidence="3 6" id="KW-0812">Transmembrane</keyword>
<dbReference type="EMBL" id="AXZF01000111">
    <property type="protein sequence ID" value="ERT67671.1"/>
    <property type="molecule type" value="Genomic_DNA"/>
</dbReference>
<dbReference type="InterPro" id="IPR005538">
    <property type="entry name" value="LrgA/CidA"/>
</dbReference>
<evidence type="ECO:0000313" key="8">
    <source>
        <dbReference type="Proteomes" id="UP000017081"/>
    </source>
</evidence>
<comment type="subcellular location">
    <subcellularLocation>
        <location evidence="1">Cell membrane</location>
        <topology evidence="1">Multi-pass membrane protein</topology>
    </subcellularLocation>
</comment>
<organism evidence="7 8">
    <name type="scientific">Cetobacterium somerae ATCC BAA-474</name>
    <dbReference type="NCBI Taxonomy" id="1319815"/>
    <lineage>
        <taxon>Bacteria</taxon>
        <taxon>Fusobacteriati</taxon>
        <taxon>Fusobacteriota</taxon>
        <taxon>Fusobacteriia</taxon>
        <taxon>Fusobacteriales</taxon>
        <taxon>Fusobacteriaceae</taxon>
        <taxon>Cetobacterium</taxon>
    </lineage>
</organism>
<dbReference type="AlphaFoldDB" id="U7V861"/>
<dbReference type="Pfam" id="PF03788">
    <property type="entry name" value="LrgA"/>
    <property type="match status" value="1"/>
</dbReference>
<dbReference type="STRING" id="1319815.HMPREF0202_02357"/>
<evidence type="ECO:0000256" key="4">
    <source>
        <dbReference type="ARBA" id="ARBA00022989"/>
    </source>
</evidence>
<gene>
    <name evidence="7" type="ORF">HMPREF0202_02357</name>
</gene>
<reference evidence="7 8" key="1">
    <citation type="submission" date="2013-08" db="EMBL/GenBank/DDBJ databases">
        <authorList>
            <person name="Weinstock G."/>
            <person name="Sodergren E."/>
            <person name="Wylie T."/>
            <person name="Fulton L."/>
            <person name="Fulton R."/>
            <person name="Fronick C."/>
            <person name="O'Laughlin M."/>
            <person name="Godfrey J."/>
            <person name="Miner T."/>
            <person name="Herter B."/>
            <person name="Appelbaum E."/>
            <person name="Cordes M."/>
            <person name="Lek S."/>
            <person name="Wollam A."/>
            <person name="Pepin K.H."/>
            <person name="Palsikar V.B."/>
            <person name="Mitreva M."/>
            <person name="Wilson R.K."/>
        </authorList>
    </citation>
    <scope>NUCLEOTIDE SEQUENCE [LARGE SCALE GENOMIC DNA]</scope>
    <source>
        <strain evidence="7 8">ATCC BAA-474</strain>
    </source>
</reference>
<keyword evidence="2" id="KW-1003">Cell membrane</keyword>
<keyword evidence="5 6" id="KW-0472">Membrane</keyword>
<evidence type="ECO:0000256" key="2">
    <source>
        <dbReference type="ARBA" id="ARBA00022475"/>
    </source>
</evidence>
<protein>
    <submittedName>
        <fullName evidence="7">LrgA family protein</fullName>
    </submittedName>
</protein>